<dbReference type="PANTHER" id="PTHR36440:SF1">
    <property type="entry name" value="PUTATIVE (AFU_ORTHOLOGUE AFUA_8G07350)-RELATED"/>
    <property type="match status" value="1"/>
</dbReference>
<organism evidence="2 3">
    <name type="scientific">Lacisediminihabitans profunda</name>
    <dbReference type="NCBI Taxonomy" id="2594790"/>
    <lineage>
        <taxon>Bacteria</taxon>
        <taxon>Bacillati</taxon>
        <taxon>Actinomycetota</taxon>
        <taxon>Actinomycetes</taxon>
        <taxon>Micrococcales</taxon>
        <taxon>Microbacteriaceae</taxon>
        <taxon>Lacisediminihabitans</taxon>
    </lineage>
</organism>
<evidence type="ECO:0000313" key="2">
    <source>
        <dbReference type="EMBL" id="TXN29161.1"/>
    </source>
</evidence>
<sequence>MAETAHTKASVLRSEEGQSYWFLDSLVTVKVSGSQTSDRLTVLDFLNPPGFAPPTHRHLVEDEIFYVLSGSAVFFCDGETFDAGPGDTVFLPVGSTHSFRVADDQPFRTLQITVPSGFEEFTAEAGTPATGHVLPSPGPIDFAAVGQAAARHNIEILGPPPAK</sequence>
<dbReference type="AlphaFoldDB" id="A0A5C8UML7"/>
<proteinExistence type="predicted"/>
<name>A0A5C8UML7_9MICO</name>
<protein>
    <submittedName>
        <fullName evidence="2">Cupin domain-containing protein</fullName>
    </submittedName>
</protein>
<keyword evidence="3" id="KW-1185">Reference proteome</keyword>
<dbReference type="Gene3D" id="2.60.120.10">
    <property type="entry name" value="Jelly Rolls"/>
    <property type="match status" value="1"/>
</dbReference>
<dbReference type="InterPro" id="IPR011051">
    <property type="entry name" value="RmlC_Cupin_sf"/>
</dbReference>
<feature type="domain" description="Cupin type-2" evidence="1">
    <location>
        <begin position="48"/>
        <end position="111"/>
    </location>
</feature>
<dbReference type="InterPro" id="IPR014710">
    <property type="entry name" value="RmlC-like_jellyroll"/>
</dbReference>
<comment type="caution">
    <text evidence="2">The sequence shown here is derived from an EMBL/GenBank/DDBJ whole genome shotgun (WGS) entry which is preliminary data.</text>
</comment>
<dbReference type="PANTHER" id="PTHR36440">
    <property type="entry name" value="PUTATIVE (AFU_ORTHOLOGUE AFUA_8G07350)-RELATED"/>
    <property type="match status" value="1"/>
</dbReference>
<accession>A0A5C8UML7</accession>
<dbReference type="Pfam" id="PF07883">
    <property type="entry name" value="Cupin_2"/>
    <property type="match status" value="1"/>
</dbReference>
<dbReference type="EMBL" id="VRMG01000009">
    <property type="protein sequence ID" value="TXN29161.1"/>
    <property type="molecule type" value="Genomic_DNA"/>
</dbReference>
<dbReference type="InterPro" id="IPR053146">
    <property type="entry name" value="QDO-like"/>
</dbReference>
<reference evidence="2 3" key="1">
    <citation type="submission" date="2019-08" db="EMBL/GenBank/DDBJ databases">
        <title>Bacterial whole genome sequence for Glaciihabitans sp. CHu50b-6-2.</title>
        <authorList>
            <person name="Jin L."/>
        </authorList>
    </citation>
    <scope>NUCLEOTIDE SEQUENCE [LARGE SCALE GENOMIC DNA]</scope>
    <source>
        <strain evidence="2 3">CHu50b-6-2</strain>
    </source>
</reference>
<dbReference type="SUPFAM" id="SSF51182">
    <property type="entry name" value="RmlC-like cupins"/>
    <property type="match status" value="1"/>
</dbReference>
<dbReference type="InterPro" id="IPR013096">
    <property type="entry name" value="Cupin_2"/>
</dbReference>
<evidence type="ECO:0000313" key="3">
    <source>
        <dbReference type="Proteomes" id="UP000321379"/>
    </source>
</evidence>
<dbReference type="RefSeq" id="WP_147784181.1">
    <property type="nucleotide sequence ID" value="NZ_VRMG01000009.1"/>
</dbReference>
<evidence type="ECO:0000259" key="1">
    <source>
        <dbReference type="Pfam" id="PF07883"/>
    </source>
</evidence>
<dbReference type="Proteomes" id="UP000321379">
    <property type="component" value="Unassembled WGS sequence"/>
</dbReference>
<gene>
    <name evidence="2" type="ORF">FVP33_13325</name>
</gene>